<evidence type="ECO:0000313" key="2">
    <source>
        <dbReference type="EMBL" id="KOC66511.1"/>
    </source>
</evidence>
<organism evidence="2 3">
    <name type="scientific">Habropoda laboriosa</name>
    <dbReference type="NCBI Taxonomy" id="597456"/>
    <lineage>
        <taxon>Eukaryota</taxon>
        <taxon>Metazoa</taxon>
        <taxon>Ecdysozoa</taxon>
        <taxon>Arthropoda</taxon>
        <taxon>Hexapoda</taxon>
        <taxon>Insecta</taxon>
        <taxon>Pterygota</taxon>
        <taxon>Neoptera</taxon>
        <taxon>Endopterygota</taxon>
        <taxon>Hymenoptera</taxon>
        <taxon>Apocrita</taxon>
        <taxon>Aculeata</taxon>
        <taxon>Apoidea</taxon>
        <taxon>Anthophila</taxon>
        <taxon>Apidae</taxon>
        <taxon>Habropoda</taxon>
    </lineage>
</organism>
<dbReference type="Proteomes" id="UP000053825">
    <property type="component" value="Unassembled WGS sequence"/>
</dbReference>
<feature type="region of interest" description="Disordered" evidence="1">
    <location>
        <begin position="279"/>
        <end position="315"/>
    </location>
</feature>
<feature type="region of interest" description="Disordered" evidence="1">
    <location>
        <begin position="1"/>
        <end position="20"/>
    </location>
</feature>
<feature type="compositionally biased region" description="Basic and acidic residues" evidence="1">
    <location>
        <begin position="156"/>
        <end position="181"/>
    </location>
</feature>
<feature type="compositionally biased region" description="Basic and acidic residues" evidence="1">
    <location>
        <begin position="494"/>
        <end position="538"/>
    </location>
</feature>
<feature type="region of interest" description="Disordered" evidence="1">
    <location>
        <begin position="233"/>
        <end position="267"/>
    </location>
</feature>
<keyword evidence="3" id="KW-1185">Reference proteome</keyword>
<dbReference type="OrthoDB" id="7602971at2759"/>
<feature type="compositionally biased region" description="Basic and acidic residues" evidence="1">
    <location>
        <begin position="336"/>
        <end position="352"/>
    </location>
</feature>
<dbReference type="EMBL" id="KQ414646">
    <property type="protein sequence ID" value="KOC66511.1"/>
    <property type="molecule type" value="Genomic_DNA"/>
</dbReference>
<accession>A0A0L7R6X7</accession>
<proteinExistence type="predicted"/>
<feature type="region of interest" description="Disordered" evidence="1">
    <location>
        <begin position="152"/>
        <end position="206"/>
    </location>
</feature>
<feature type="compositionally biased region" description="Polar residues" evidence="1">
    <location>
        <begin position="460"/>
        <end position="493"/>
    </location>
</feature>
<evidence type="ECO:0000256" key="1">
    <source>
        <dbReference type="SAM" id="MobiDB-lite"/>
    </source>
</evidence>
<dbReference type="AlphaFoldDB" id="A0A0L7R6X7"/>
<reference evidence="2 3" key="1">
    <citation type="submission" date="2015-07" db="EMBL/GenBank/DDBJ databases">
        <title>The genome of Habropoda laboriosa.</title>
        <authorList>
            <person name="Pan H."/>
            <person name="Kapheim K."/>
        </authorList>
    </citation>
    <scope>NUCLEOTIDE SEQUENCE [LARGE SCALE GENOMIC DNA]</scope>
    <source>
        <strain evidence="2">0110345459</strain>
    </source>
</reference>
<protein>
    <submittedName>
        <fullName evidence="2">Uncharacterized protein</fullName>
    </submittedName>
</protein>
<feature type="compositionally biased region" description="Basic and acidic residues" evidence="1">
    <location>
        <begin position="422"/>
        <end position="457"/>
    </location>
</feature>
<sequence length="898" mass="103203">MKSLSNSDSEDWSTKSSSRNADCIDKWSLEPNSEHSNSYVNNLKGSYPVSEDDSCEASARRNLERVCKCGKKGGESTGRYSMRCNCKKRSSKTVEQENLMQPWLICNCIREEEEEDCVDDKASKKFAEEKEEMTVCRGALENLEEPKLVPCADYSGESRKSREKLKEALEKDEKREVKDTEEGGVEEVPAKVEESEEKSTKSVRRTSMPFASRKLIRPEVMVLRNILKHEVKQPAQTVDQKSVAPVKKADSLEQPVKNGGKTTQDILKRFNIPEEYKFLKKPAAEEEQTGEKNEKVEEKKVEVKGNKEDKDTKNLQGKLKNTFAFKRLKKILGKTEFPEKRDEGSIGKDKINESTSNVGDVKNVENPKTNVDGDQLPVKDNEIKGRHKEKERFNFSKLNLYRTMKNKKDKPEQNTTTNSPTIKEHKNSDKSDNVIDASVKKEDTQETTSEIDKETKNKSKQTPVVANENSPALPTQDDTQLTKRGNSENSQKLSEPKRIIKNPKVDEPAKRTQFEKKLNIQEEKKADPEEPTIQDERKPTRKLSFNEMKESSPSQHPQHHKIDPRTICTNSKYPKSSTMNESFTSICNCCCSSISEYTNEPINYPKSCLKKDRTLYQHVDSQRSNFSLPYRDKRSWEDCGCRRIIPCNVCCRPRNDASCRLATSCCTDCYKPKNKCNCKVVYDTKKNTCECMKWMFCLYCDNPRDKCTCRAPLAKCSYCELSTDLCTCKDQKTIRDGRPVLAEPDNDRTMYVTAWKPREEVRRYFSRNLADLRVDSIKEHCYCEKLKPHNSDDLPYQRLSIFSDVMDELQQKMSESTCCTRCRKIPCCCNIKADRDEVREERKIKYRISCVTARERGKPRPCRCADSPCRTIEKESAAPCGKISTKPKNNDEKAICIR</sequence>
<feature type="compositionally biased region" description="Basic and acidic residues" evidence="1">
    <location>
        <begin position="279"/>
        <end position="313"/>
    </location>
</feature>
<name>A0A0L7R6X7_9HYME</name>
<gene>
    <name evidence="2" type="ORF">WH47_08904</name>
</gene>
<feature type="compositionally biased region" description="Basic and acidic residues" evidence="1">
    <location>
        <begin position="377"/>
        <end position="394"/>
    </location>
</feature>
<evidence type="ECO:0000313" key="3">
    <source>
        <dbReference type="Proteomes" id="UP000053825"/>
    </source>
</evidence>
<feature type="region of interest" description="Disordered" evidence="1">
    <location>
        <begin position="334"/>
        <end position="567"/>
    </location>
</feature>
<dbReference type="STRING" id="597456.A0A0L7R6X7"/>
<feature type="compositionally biased region" description="Basic and acidic residues" evidence="1">
    <location>
        <begin position="188"/>
        <end position="200"/>
    </location>
</feature>